<evidence type="ECO:0008006" key="3">
    <source>
        <dbReference type="Google" id="ProtNLM"/>
    </source>
</evidence>
<dbReference type="InterPro" id="IPR013324">
    <property type="entry name" value="RNA_pol_sigma_r3/r4-like"/>
</dbReference>
<evidence type="ECO:0000313" key="1">
    <source>
        <dbReference type="EMBL" id="MFC5061542.1"/>
    </source>
</evidence>
<sequence length="196" mass="21917">MVDVLHRLVLGNDVGEAAGKLGRPVRLTPAEHARLQEDGHLRESLVDDAVIACLELFEVRLRKGVAWREDGGAGLTTYLVNGSVLAFVDRLRIWRRTRAEELLCSPVDPARIAAGLADPDDVTDYPDRLDDVADAIALLHEKDPLVVTAMTWRVDTDESWQVIAGRLGVTPKALERRLARARAYLRRQRERRDGRA</sequence>
<keyword evidence="2" id="KW-1185">Reference proteome</keyword>
<dbReference type="RefSeq" id="WP_378034896.1">
    <property type="nucleotide sequence ID" value="NZ_JBHSIV010000004.1"/>
</dbReference>
<organism evidence="1 2">
    <name type="scientific">Actinomycetospora atypica</name>
    <dbReference type="NCBI Taxonomy" id="1290095"/>
    <lineage>
        <taxon>Bacteria</taxon>
        <taxon>Bacillati</taxon>
        <taxon>Actinomycetota</taxon>
        <taxon>Actinomycetes</taxon>
        <taxon>Pseudonocardiales</taxon>
        <taxon>Pseudonocardiaceae</taxon>
        <taxon>Actinomycetospora</taxon>
    </lineage>
</organism>
<dbReference type="SUPFAM" id="SSF88659">
    <property type="entry name" value="Sigma3 and sigma4 domains of RNA polymerase sigma factors"/>
    <property type="match status" value="1"/>
</dbReference>
<name>A0ABV9YIS8_9PSEU</name>
<dbReference type="InterPro" id="IPR036388">
    <property type="entry name" value="WH-like_DNA-bd_sf"/>
</dbReference>
<dbReference type="Gene3D" id="1.10.10.10">
    <property type="entry name" value="Winged helix-like DNA-binding domain superfamily/Winged helix DNA-binding domain"/>
    <property type="match status" value="1"/>
</dbReference>
<reference evidence="2" key="1">
    <citation type="journal article" date="2019" name="Int. J. Syst. Evol. Microbiol.">
        <title>The Global Catalogue of Microorganisms (GCM) 10K type strain sequencing project: providing services to taxonomists for standard genome sequencing and annotation.</title>
        <authorList>
            <consortium name="The Broad Institute Genomics Platform"/>
            <consortium name="The Broad Institute Genome Sequencing Center for Infectious Disease"/>
            <person name="Wu L."/>
            <person name="Ma J."/>
        </authorList>
    </citation>
    <scope>NUCLEOTIDE SEQUENCE [LARGE SCALE GENOMIC DNA]</scope>
    <source>
        <strain evidence="2">CGMCC 4.7093</strain>
    </source>
</reference>
<proteinExistence type="predicted"/>
<protein>
    <recommendedName>
        <fullName evidence="3">RNA polymerase sigma factor 70 region 4 type 2 domain-containing protein</fullName>
    </recommendedName>
</protein>
<dbReference type="EMBL" id="JBHSIV010000004">
    <property type="protein sequence ID" value="MFC5061542.1"/>
    <property type="molecule type" value="Genomic_DNA"/>
</dbReference>
<dbReference type="Proteomes" id="UP001595947">
    <property type="component" value="Unassembled WGS sequence"/>
</dbReference>
<gene>
    <name evidence="1" type="ORF">ACFPBZ_04945</name>
</gene>
<comment type="caution">
    <text evidence="1">The sequence shown here is derived from an EMBL/GenBank/DDBJ whole genome shotgun (WGS) entry which is preliminary data.</text>
</comment>
<evidence type="ECO:0000313" key="2">
    <source>
        <dbReference type="Proteomes" id="UP001595947"/>
    </source>
</evidence>
<accession>A0ABV9YIS8</accession>